<dbReference type="PANTHER" id="PTHR42693">
    <property type="entry name" value="ARYLSULFATASE FAMILY MEMBER"/>
    <property type="match status" value="1"/>
</dbReference>
<dbReference type="GO" id="GO:0046872">
    <property type="term" value="F:metal ion binding"/>
    <property type="evidence" value="ECO:0007669"/>
    <property type="project" value="UniProtKB-KW"/>
</dbReference>
<dbReference type="InterPro" id="IPR017850">
    <property type="entry name" value="Alkaline_phosphatase_core_sf"/>
</dbReference>
<keyword evidence="5" id="KW-0732">Signal</keyword>
<feature type="domain" description="Sulfatase N-terminal" evidence="6">
    <location>
        <begin position="31"/>
        <end position="371"/>
    </location>
</feature>
<gene>
    <name evidence="7" type="ORF">CNE99_10165</name>
</gene>
<evidence type="ECO:0000313" key="7">
    <source>
        <dbReference type="EMBL" id="PDH36120.1"/>
    </source>
</evidence>
<dbReference type="PANTHER" id="PTHR42693:SF53">
    <property type="entry name" value="ENDO-4-O-SULFATASE"/>
    <property type="match status" value="1"/>
</dbReference>
<accession>A0A2A5WHY8</accession>
<comment type="similarity">
    <text evidence="1">Belongs to the sulfatase family.</text>
</comment>
<name>A0A2A5WHY8_9GAMM</name>
<dbReference type="Pfam" id="PF00884">
    <property type="entry name" value="Sulfatase"/>
    <property type="match status" value="1"/>
</dbReference>
<dbReference type="InterPro" id="IPR050738">
    <property type="entry name" value="Sulfatase"/>
</dbReference>
<dbReference type="Proteomes" id="UP000219327">
    <property type="component" value="Unassembled WGS sequence"/>
</dbReference>
<dbReference type="PROSITE" id="PS00523">
    <property type="entry name" value="SULFATASE_1"/>
    <property type="match status" value="1"/>
</dbReference>
<dbReference type="SUPFAM" id="SSF53649">
    <property type="entry name" value="Alkaline phosphatase-like"/>
    <property type="match status" value="1"/>
</dbReference>
<evidence type="ECO:0000256" key="1">
    <source>
        <dbReference type="ARBA" id="ARBA00008779"/>
    </source>
</evidence>
<keyword evidence="3" id="KW-0378">Hydrolase</keyword>
<evidence type="ECO:0000313" key="8">
    <source>
        <dbReference type="Proteomes" id="UP000219327"/>
    </source>
</evidence>
<dbReference type="Gene3D" id="3.30.1120.10">
    <property type="match status" value="1"/>
</dbReference>
<evidence type="ECO:0000256" key="4">
    <source>
        <dbReference type="ARBA" id="ARBA00022837"/>
    </source>
</evidence>
<proteinExistence type="inferred from homology"/>
<sequence>MVNSITIRIWFKAVLLFACALNAFGDDQNPPNVVLIFVDDLGYCASGLYGCDAPTPNIQQLADEGARFTDGYVTSPVCSPSRAGLLTGRSQQRFGHDYLPEGEPDGNGGLPADEITLADAMKKAGYVTGSVGKWHLGHNDEFHPLNRGFDEFFGLLGAASSYADHAREDLVVRTLWGIDLPLLSYSPNDLTLWGAAKAFFFEPGAPLLIRGTDQVEEDSYLTDAFSREAVDFINRHRDKPFFLYLPYTAVHHPLQAPREYYDQFSDIEDEQIRILTAMTASLDDGVGSVLNALQVNGLEDNTLVFFISDNGAGADGVSNAPLRLGKHSLFEGGNRVPFVVKWPGNIPAGLTYRHPVSTLDVFPTSLAAAGAGLAKELTEEREGVDLLPYLTESEGTPPHESLFWRQGPNWAVRSGHWKLTFAADRYWLYDLSKDVGEKNNLAGSQPEKIRQLTEQYREWNSHNTDPAWPAFSSKTMSELSVDDVAIEWVF</sequence>
<evidence type="ECO:0000256" key="2">
    <source>
        <dbReference type="ARBA" id="ARBA00022723"/>
    </source>
</evidence>
<dbReference type="InterPro" id="IPR024607">
    <property type="entry name" value="Sulfatase_CS"/>
</dbReference>
<feature type="signal peptide" evidence="5">
    <location>
        <begin position="1"/>
        <end position="25"/>
    </location>
</feature>
<evidence type="ECO:0000259" key="6">
    <source>
        <dbReference type="Pfam" id="PF00884"/>
    </source>
</evidence>
<dbReference type="Gene3D" id="3.40.720.10">
    <property type="entry name" value="Alkaline Phosphatase, subunit A"/>
    <property type="match status" value="1"/>
</dbReference>
<organism evidence="7 8">
    <name type="scientific">OM182 bacterium MED-G24</name>
    <dbReference type="NCBI Taxonomy" id="1986255"/>
    <lineage>
        <taxon>Bacteria</taxon>
        <taxon>Pseudomonadati</taxon>
        <taxon>Pseudomonadota</taxon>
        <taxon>Gammaproteobacteria</taxon>
        <taxon>OMG group</taxon>
        <taxon>OM182 clade</taxon>
    </lineage>
</organism>
<dbReference type="EMBL" id="NTKD01000074">
    <property type="protein sequence ID" value="PDH36120.1"/>
    <property type="molecule type" value="Genomic_DNA"/>
</dbReference>
<keyword evidence="4" id="KW-0106">Calcium</keyword>
<dbReference type="GO" id="GO:0004065">
    <property type="term" value="F:arylsulfatase activity"/>
    <property type="evidence" value="ECO:0007669"/>
    <property type="project" value="TreeGrafter"/>
</dbReference>
<evidence type="ECO:0000256" key="5">
    <source>
        <dbReference type="SAM" id="SignalP"/>
    </source>
</evidence>
<reference evidence="7 8" key="1">
    <citation type="submission" date="2017-08" db="EMBL/GenBank/DDBJ databases">
        <title>Fine stratification of microbial communities through a metagenomic profile of the photic zone.</title>
        <authorList>
            <person name="Haro-Moreno J.M."/>
            <person name="Lopez-Perez M."/>
            <person name="De La Torre J."/>
            <person name="Picazo A."/>
            <person name="Camacho A."/>
            <person name="Rodriguez-Valera F."/>
        </authorList>
    </citation>
    <scope>NUCLEOTIDE SEQUENCE [LARGE SCALE GENOMIC DNA]</scope>
    <source>
        <strain evidence="7">MED-G24</strain>
    </source>
</reference>
<dbReference type="InterPro" id="IPR000917">
    <property type="entry name" value="Sulfatase_N"/>
</dbReference>
<protein>
    <submittedName>
        <fullName evidence="7">Sulfatase</fullName>
    </submittedName>
</protein>
<dbReference type="AlphaFoldDB" id="A0A2A5WHY8"/>
<comment type="caution">
    <text evidence="7">The sequence shown here is derived from an EMBL/GenBank/DDBJ whole genome shotgun (WGS) entry which is preliminary data.</text>
</comment>
<evidence type="ECO:0000256" key="3">
    <source>
        <dbReference type="ARBA" id="ARBA00022801"/>
    </source>
</evidence>
<keyword evidence="2" id="KW-0479">Metal-binding</keyword>
<dbReference type="PROSITE" id="PS00149">
    <property type="entry name" value="SULFATASE_2"/>
    <property type="match status" value="1"/>
</dbReference>
<feature type="chain" id="PRO_5012020540" evidence="5">
    <location>
        <begin position="26"/>
        <end position="490"/>
    </location>
</feature>